<proteinExistence type="predicted"/>
<protein>
    <submittedName>
        <fullName evidence="1">Uncharacterized protein</fullName>
    </submittedName>
</protein>
<gene>
    <name evidence="1" type="ORF">A3A97_01195</name>
</gene>
<accession>A0A1G2PWP4</accession>
<name>A0A1G2PWP4_9BACT</name>
<organism evidence="1 2">
    <name type="scientific">Candidatus Terrybacteria bacterium RIFCSPLOWO2_01_FULL_40_23</name>
    <dbReference type="NCBI Taxonomy" id="1802366"/>
    <lineage>
        <taxon>Bacteria</taxon>
        <taxon>Candidatus Terryibacteriota</taxon>
    </lineage>
</organism>
<evidence type="ECO:0000313" key="1">
    <source>
        <dbReference type="EMBL" id="OHA52740.1"/>
    </source>
</evidence>
<dbReference type="EMBL" id="MHSW01000005">
    <property type="protein sequence ID" value="OHA52740.1"/>
    <property type="molecule type" value="Genomic_DNA"/>
</dbReference>
<sequence>MLNKDWLIKSRLAMRQLPITEFFMLDNALDTVALQRDRVIAAIYLAQSAREYQMEQLRSDSSLFGRLHERAQNLHWKMFTELNFYFIAWGSIYRLLWHGDNLKNGKRCPSIVDILKDDKFNVVIGSYKEIVHEYYKRRNDIEHVLARIHEGVQDLGNLQFSGNKRTFTYDKRPIDISDSAFGLVEQLAESIEQWITTLEPKLNVIQVLADEQKK</sequence>
<evidence type="ECO:0000313" key="2">
    <source>
        <dbReference type="Proteomes" id="UP000176951"/>
    </source>
</evidence>
<reference evidence="1 2" key="1">
    <citation type="journal article" date="2016" name="Nat. Commun.">
        <title>Thousands of microbial genomes shed light on interconnected biogeochemical processes in an aquifer system.</title>
        <authorList>
            <person name="Anantharaman K."/>
            <person name="Brown C.T."/>
            <person name="Hug L.A."/>
            <person name="Sharon I."/>
            <person name="Castelle C.J."/>
            <person name="Probst A.J."/>
            <person name="Thomas B.C."/>
            <person name="Singh A."/>
            <person name="Wilkins M.J."/>
            <person name="Karaoz U."/>
            <person name="Brodie E.L."/>
            <person name="Williams K.H."/>
            <person name="Hubbard S.S."/>
            <person name="Banfield J.F."/>
        </authorList>
    </citation>
    <scope>NUCLEOTIDE SEQUENCE [LARGE SCALE GENOMIC DNA]</scope>
</reference>
<dbReference type="AlphaFoldDB" id="A0A1G2PWP4"/>
<comment type="caution">
    <text evidence="1">The sequence shown here is derived from an EMBL/GenBank/DDBJ whole genome shotgun (WGS) entry which is preliminary data.</text>
</comment>
<dbReference type="Proteomes" id="UP000176951">
    <property type="component" value="Unassembled WGS sequence"/>
</dbReference>